<dbReference type="EMBL" id="JAASRO010000001">
    <property type="protein sequence ID" value="NIK62297.1"/>
    <property type="molecule type" value="Genomic_DNA"/>
</dbReference>
<evidence type="ECO:0000256" key="1">
    <source>
        <dbReference type="SAM" id="Phobius"/>
    </source>
</evidence>
<comment type="caution">
    <text evidence="2">The sequence shown here is derived from an EMBL/GenBank/DDBJ whole genome shotgun (WGS) entry which is preliminary data.</text>
</comment>
<gene>
    <name evidence="2" type="ORF">BJY22_008014</name>
</gene>
<keyword evidence="3" id="KW-1185">Reference proteome</keyword>
<name>A0A7X6A569_9ACTN</name>
<proteinExistence type="predicted"/>
<feature type="transmembrane region" description="Helical" evidence="1">
    <location>
        <begin position="12"/>
        <end position="31"/>
    </location>
</feature>
<sequence length="34" mass="3542">MLPQVSPVSGSTFNYTPVAVLVVLGFAAAYLESI</sequence>
<keyword evidence="1" id="KW-0812">Transmembrane</keyword>
<accession>A0A7X6A569</accession>
<evidence type="ECO:0000313" key="3">
    <source>
        <dbReference type="Proteomes" id="UP000555407"/>
    </source>
</evidence>
<organism evidence="2 3">
    <name type="scientific">Kribbella shirazensis</name>
    <dbReference type="NCBI Taxonomy" id="1105143"/>
    <lineage>
        <taxon>Bacteria</taxon>
        <taxon>Bacillati</taxon>
        <taxon>Actinomycetota</taxon>
        <taxon>Actinomycetes</taxon>
        <taxon>Propionibacteriales</taxon>
        <taxon>Kribbellaceae</taxon>
        <taxon>Kribbella</taxon>
    </lineage>
</organism>
<dbReference type="Proteomes" id="UP000555407">
    <property type="component" value="Unassembled WGS sequence"/>
</dbReference>
<protein>
    <submittedName>
        <fullName evidence="2">Uncharacterized protein</fullName>
    </submittedName>
</protein>
<keyword evidence="1" id="KW-0472">Membrane</keyword>
<evidence type="ECO:0000313" key="2">
    <source>
        <dbReference type="EMBL" id="NIK62297.1"/>
    </source>
</evidence>
<dbReference type="AlphaFoldDB" id="A0A7X6A569"/>
<reference evidence="2 3" key="1">
    <citation type="submission" date="2020-03" db="EMBL/GenBank/DDBJ databases">
        <title>Sequencing the genomes of 1000 actinobacteria strains.</title>
        <authorList>
            <person name="Klenk H.-P."/>
        </authorList>
    </citation>
    <scope>NUCLEOTIDE SEQUENCE [LARGE SCALE GENOMIC DNA]</scope>
    <source>
        <strain evidence="2 3">DSM 45490</strain>
    </source>
</reference>
<keyword evidence="1" id="KW-1133">Transmembrane helix</keyword>